<feature type="compositionally biased region" description="Low complexity" evidence="9">
    <location>
        <begin position="25"/>
        <end position="42"/>
    </location>
</feature>
<accession>F4RZS4</accession>
<reference evidence="13" key="1">
    <citation type="journal article" date="2011" name="Proc. Natl. Acad. Sci. U.S.A.">
        <title>Obligate biotrophy features unraveled by the genomic analysis of rust fungi.</title>
        <authorList>
            <person name="Duplessis S."/>
            <person name="Cuomo C.A."/>
            <person name="Lin Y.-C."/>
            <person name="Aerts A."/>
            <person name="Tisserant E."/>
            <person name="Veneault-Fourrey C."/>
            <person name="Joly D.L."/>
            <person name="Hacquard S."/>
            <person name="Amselem J."/>
            <person name="Cantarel B.L."/>
            <person name="Chiu R."/>
            <person name="Coutinho P.M."/>
            <person name="Feau N."/>
            <person name="Field M."/>
            <person name="Frey P."/>
            <person name="Gelhaye E."/>
            <person name="Goldberg J."/>
            <person name="Grabherr M.G."/>
            <person name="Kodira C.D."/>
            <person name="Kohler A."/>
            <person name="Kuees U."/>
            <person name="Lindquist E.A."/>
            <person name="Lucas S.M."/>
            <person name="Mago R."/>
            <person name="Mauceli E."/>
            <person name="Morin E."/>
            <person name="Murat C."/>
            <person name="Pangilinan J.L."/>
            <person name="Park R."/>
            <person name="Pearson M."/>
            <person name="Quesneville H."/>
            <person name="Rouhier N."/>
            <person name="Sakthikumar S."/>
            <person name="Salamov A.A."/>
            <person name="Schmutz J."/>
            <person name="Selles B."/>
            <person name="Shapiro H."/>
            <person name="Tanguay P."/>
            <person name="Tuskan G.A."/>
            <person name="Henrissat B."/>
            <person name="Van de Peer Y."/>
            <person name="Rouze P."/>
            <person name="Ellis J.G."/>
            <person name="Dodds P.N."/>
            <person name="Schein J.E."/>
            <person name="Zhong S."/>
            <person name="Hamelin R.C."/>
            <person name="Grigoriev I.V."/>
            <person name="Szabo L.J."/>
            <person name="Martin F."/>
        </authorList>
    </citation>
    <scope>NUCLEOTIDE SEQUENCE [LARGE SCALE GENOMIC DNA]</scope>
    <source>
        <strain evidence="13">98AG31 / pathotype 3-4-7</strain>
    </source>
</reference>
<protein>
    <recommendedName>
        <fullName evidence="11">SNARE-complex protein Syntaxin-18 N-terminal domain-containing protein</fullName>
    </recommendedName>
</protein>
<dbReference type="InParanoid" id="F4RZS4"/>
<sequence length="380" mass="42985">MPSSTSRTLEFKEILQQHKKNQNLSKPINPKSPISKTKPPSNLSETQTWSKEAKVVNHNIQDLLEFLKTIKRAYLDPTPSRSSTTHHNSTKPLERQVEIKRGFQGFSQVRWFSEQEKDEIDVLVGVGLKKSIQGVRALEAAENSRKSQHSNQTSTSISRFLNLPLLISSDLNFEQISLHRASILWYLNDRLTKLSQLIKDQQETRAEKKRQKLSNGGLAGMASVKDLSRTMIGSERMISTSDQVKIPSVFKPSQSTSWSEDPLESKPIEEILTSTQLHQFDSESSALLRMTETTLTSIKQTESSLLEISNLQSELVLHLTHQTELIDTLWDDSLVSTGKVSEGNLQLLKAKENNRESRIWLLCFLLGASFALLFVDYIAP</sequence>
<evidence type="ECO:0000313" key="12">
    <source>
        <dbReference type="EMBL" id="EGG02053.1"/>
    </source>
</evidence>
<dbReference type="AlphaFoldDB" id="F4RZS4"/>
<keyword evidence="4 10" id="KW-0812">Transmembrane</keyword>
<dbReference type="EMBL" id="GL883133">
    <property type="protein sequence ID" value="EGG02053.1"/>
    <property type="molecule type" value="Genomic_DNA"/>
</dbReference>
<feature type="region of interest" description="Disordered" evidence="9">
    <location>
        <begin position="15"/>
        <end position="49"/>
    </location>
</feature>
<dbReference type="RefSeq" id="XP_007414590.1">
    <property type="nucleotide sequence ID" value="XM_007414528.1"/>
</dbReference>
<evidence type="ECO:0000256" key="6">
    <source>
        <dbReference type="ARBA" id="ARBA00022989"/>
    </source>
</evidence>
<name>F4RZS4_MELLP</name>
<dbReference type="GO" id="GO:0006890">
    <property type="term" value="P:retrograde vesicle-mediated transport, Golgi to endoplasmic reticulum"/>
    <property type="evidence" value="ECO:0007669"/>
    <property type="project" value="TreeGrafter"/>
</dbReference>
<dbReference type="KEGG" id="mlr:MELLADRAFT_110427"/>
<dbReference type="GO" id="GO:0031201">
    <property type="term" value="C:SNARE complex"/>
    <property type="evidence" value="ECO:0007669"/>
    <property type="project" value="TreeGrafter"/>
</dbReference>
<evidence type="ECO:0000256" key="1">
    <source>
        <dbReference type="ARBA" id="ARBA00004211"/>
    </source>
</evidence>
<dbReference type="PANTHER" id="PTHR15959">
    <property type="entry name" value="SYNTAXIN-18"/>
    <property type="match status" value="1"/>
</dbReference>
<evidence type="ECO:0000256" key="4">
    <source>
        <dbReference type="ARBA" id="ARBA00022692"/>
    </source>
</evidence>
<dbReference type="FunCoup" id="F4RZS4">
    <property type="interactions" value="205"/>
</dbReference>
<comment type="subcellular location">
    <subcellularLocation>
        <location evidence="1">Membrane</location>
        <topology evidence="1">Single-pass type IV membrane protein</topology>
    </subcellularLocation>
</comment>
<feature type="transmembrane region" description="Helical" evidence="10">
    <location>
        <begin position="359"/>
        <end position="379"/>
    </location>
</feature>
<keyword evidence="7" id="KW-0175">Coiled coil</keyword>
<evidence type="ECO:0000256" key="3">
    <source>
        <dbReference type="ARBA" id="ARBA00022448"/>
    </source>
</evidence>
<dbReference type="eggNOG" id="KOG3894">
    <property type="taxonomic scope" value="Eukaryota"/>
</dbReference>
<evidence type="ECO:0000256" key="2">
    <source>
        <dbReference type="ARBA" id="ARBA00009063"/>
    </source>
</evidence>
<evidence type="ECO:0000256" key="7">
    <source>
        <dbReference type="ARBA" id="ARBA00023054"/>
    </source>
</evidence>
<evidence type="ECO:0000256" key="5">
    <source>
        <dbReference type="ARBA" id="ARBA00022927"/>
    </source>
</evidence>
<dbReference type="PANTHER" id="PTHR15959:SF0">
    <property type="entry name" value="SYNTAXIN-18"/>
    <property type="match status" value="1"/>
</dbReference>
<keyword evidence="5" id="KW-0653">Protein transport</keyword>
<feature type="domain" description="SNARE-complex protein Syntaxin-18 N-terminal" evidence="11">
    <location>
        <begin position="6"/>
        <end position="86"/>
    </location>
</feature>
<evidence type="ECO:0000256" key="8">
    <source>
        <dbReference type="ARBA" id="ARBA00023136"/>
    </source>
</evidence>
<proteinExistence type="inferred from homology"/>
<gene>
    <name evidence="12" type="ORF">MELLADRAFT_110427</name>
</gene>
<dbReference type="InterPro" id="IPR019529">
    <property type="entry name" value="Syntaxin-18_N"/>
</dbReference>
<evidence type="ECO:0000313" key="13">
    <source>
        <dbReference type="Proteomes" id="UP000001072"/>
    </source>
</evidence>
<dbReference type="Pfam" id="PF10496">
    <property type="entry name" value="Syntaxin-18_N"/>
    <property type="match status" value="1"/>
</dbReference>
<dbReference type="GO" id="GO:0015031">
    <property type="term" value="P:protein transport"/>
    <property type="evidence" value="ECO:0007669"/>
    <property type="project" value="UniProtKB-KW"/>
</dbReference>
<dbReference type="GeneID" id="18924077"/>
<evidence type="ECO:0000256" key="10">
    <source>
        <dbReference type="SAM" id="Phobius"/>
    </source>
</evidence>
<dbReference type="FunFam" id="1.20.5.110:FF:000069">
    <property type="entry name" value="Related to syntaxin 18"/>
    <property type="match status" value="1"/>
</dbReference>
<dbReference type="HOGENOM" id="CLU_038403_0_0_1"/>
<keyword evidence="6 10" id="KW-1133">Transmembrane helix</keyword>
<keyword evidence="13" id="KW-1185">Reference proteome</keyword>
<dbReference type="OrthoDB" id="342981at2759"/>
<dbReference type="VEuPathDB" id="FungiDB:MELLADRAFT_110427"/>
<dbReference type="STRING" id="747676.F4RZS4"/>
<dbReference type="Gene3D" id="1.20.5.110">
    <property type="match status" value="1"/>
</dbReference>
<keyword evidence="8 10" id="KW-0472">Membrane</keyword>
<dbReference type="Proteomes" id="UP000001072">
    <property type="component" value="Unassembled WGS sequence"/>
</dbReference>
<evidence type="ECO:0000259" key="11">
    <source>
        <dbReference type="Pfam" id="PF10496"/>
    </source>
</evidence>
<evidence type="ECO:0000256" key="9">
    <source>
        <dbReference type="SAM" id="MobiDB-lite"/>
    </source>
</evidence>
<keyword evidence="3" id="KW-0813">Transport</keyword>
<dbReference type="GO" id="GO:0005783">
    <property type="term" value="C:endoplasmic reticulum"/>
    <property type="evidence" value="ECO:0007669"/>
    <property type="project" value="TreeGrafter"/>
</dbReference>
<organism evidence="13">
    <name type="scientific">Melampsora larici-populina (strain 98AG31 / pathotype 3-4-7)</name>
    <name type="common">Poplar leaf rust fungus</name>
    <dbReference type="NCBI Taxonomy" id="747676"/>
    <lineage>
        <taxon>Eukaryota</taxon>
        <taxon>Fungi</taxon>
        <taxon>Dikarya</taxon>
        <taxon>Basidiomycota</taxon>
        <taxon>Pucciniomycotina</taxon>
        <taxon>Pucciniomycetes</taxon>
        <taxon>Pucciniales</taxon>
        <taxon>Melampsoraceae</taxon>
        <taxon>Melampsora</taxon>
    </lineage>
</organism>
<comment type="similarity">
    <text evidence="2">Belongs to the syntaxin family.</text>
</comment>